<name>A0A545U109_9PROT</name>
<dbReference type="InterPro" id="IPR023506">
    <property type="entry name" value="Trans-aconitate_MeTrfase"/>
</dbReference>
<evidence type="ECO:0000256" key="5">
    <source>
        <dbReference type="HAMAP-Rule" id="MF_00560"/>
    </source>
</evidence>
<accession>A0A545U109</accession>
<evidence type="ECO:0000256" key="3">
    <source>
        <dbReference type="ARBA" id="ARBA00022679"/>
    </source>
</evidence>
<dbReference type="InterPro" id="IPR041698">
    <property type="entry name" value="Methyltransf_25"/>
</dbReference>
<comment type="caution">
    <text evidence="7">The sequence shown here is derived from an EMBL/GenBank/DDBJ whole genome shotgun (WGS) entry which is preliminary data.</text>
</comment>
<keyword evidence="4 5" id="KW-0949">S-adenosyl-L-methionine</keyword>
<dbReference type="EC" id="2.1.1.144" evidence="5"/>
<dbReference type="Gene3D" id="1.10.150.290">
    <property type="entry name" value="S-adenosyl-L-methionine-dependent methyltransferases"/>
    <property type="match status" value="1"/>
</dbReference>
<evidence type="ECO:0000259" key="6">
    <source>
        <dbReference type="Pfam" id="PF13649"/>
    </source>
</evidence>
<dbReference type="InterPro" id="IPR023149">
    <property type="entry name" value="Trans_acon_MeTrfase_C"/>
</dbReference>
<keyword evidence="3 5" id="KW-0808">Transferase</keyword>
<evidence type="ECO:0000256" key="2">
    <source>
        <dbReference type="ARBA" id="ARBA00022603"/>
    </source>
</evidence>
<keyword evidence="1 5" id="KW-0963">Cytoplasm</keyword>
<dbReference type="Gene3D" id="3.40.50.150">
    <property type="entry name" value="Vaccinia Virus protein VP39"/>
    <property type="match status" value="1"/>
</dbReference>
<protein>
    <recommendedName>
        <fullName evidence="5">Trans-aconitate 2-methyltransferase</fullName>
        <ecNumber evidence="5">2.1.1.144</ecNumber>
    </recommendedName>
</protein>
<gene>
    <name evidence="5" type="primary">tam</name>
    <name evidence="7" type="ORF">FKG95_00655</name>
</gene>
<dbReference type="SUPFAM" id="SSF53335">
    <property type="entry name" value="S-adenosyl-L-methionine-dependent methyltransferases"/>
    <property type="match status" value="1"/>
</dbReference>
<dbReference type="AlphaFoldDB" id="A0A545U109"/>
<dbReference type="GO" id="GO:0030798">
    <property type="term" value="F:trans-aconitate 2-methyltransferase activity"/>
    <property type="evidence" value="ECO:0007669"/>
    <property type="project" value="UniProtKB-UniRule"/>
</dbReference>
<dbReference type="RefSeq" id="WP_142894117.1">
    <property type="nucleotide sequence ID" value="NZ_ML660052.1"/>
</dbReference>
<dbReference type="PANTHER" id="PTHR43861:SF1">
    <property type="entry name" value="TRANS-ACONITATE 2-METHYLTRANSFERASE"/>
    <property type="match status" value="1"/>
</dbReference>
<dbReference type="PANTHER" id="PTHR43861">
    <property type="entry name" value="TRANS-ACONITATE 2-METHYLTRANSFERASE-RELATED"/>
    <property type="match status" value="1"/>
</dbReference>
<dbReference type="HAMAP" id="MF_00560">
    <property type="entry name" value="Tran_acon_Me_trans"/>
    <property type="match status" value="1"/>
</dbReference>
<sequence length="258" mass="29032">MSDWNAASYLKFEADRTRPSIEMLSRVTLEAPLRVLDLGCGPGNSTELLARRYPEAEILGLDSSPDMLSKARERLPQAVFLEADIASWAPEKPFDLVFANAVLQWLPGHQTLFPRLLSWLSAGGSLAIQMPDNLDEPSHALMRRVAAEELWREKFKDIGSVRVPIPAMEQYYDWLSAEGAAVDIWKTTYCHVMESSGAIVDWLKSTGLRPFLGRLTATEQESFLVRYEAALDEAYPARSDGKRLLRFPRIFMVATRGV</sequence>
<keyword evidence="8" id="KW-1185">Reference proteome</keyword>
<comment type="catalytic activity">
    <reaction evidence="5">
        <text>trans-aconitate + S-adenosyl-L-methionine = (E)-3-(methoxycarbonyl)pent-2-enedioate + S-adenosyl-L-homocysteine</text>
        <dbReference type="Rhea" id="RHEA:14969"/>
        <dbReference type="ChEBI" id="CHEBI:15708"/>
        <dbReference type="ChEBI" id="CHEBI:57470"/>
        <dbReference type="ChEBI" id="CHEBI:57856"/>
        <dbReference type="ChEBI" id="CHEBI:59789"/>
        <dbReference type="EC" id="2.1.1.144"/>
    </reaction>
</comment>
<evidence type="ECO:0000256" key="1">
    <source>
        <dbReference type="ARBA" id="ARBA00022490"/>
    </source>
</evidence>
<reference evidence="7 8" key="1">
    <citation type="submission" date="2019-06" db="EMBL/GenBank/DDBJ databases">
        <title>Whole genome sequence for Rhodospirillaceae sp. R148.</title>
        <authorList>
            <person name="Wang G."/>
        </authorList>
    </citation>
    <scope>NUCLEOTIDE SEQUENCE [LARGE SCALE GENOMIC DNA]</scope>
    <source>
        <strain evidence="7 8">R148</strain>
    </source>
</reference>
<dbReference type="Proteomes" id="UP000315252">
    <property type="component" value="Unassembled WGS sequence"/>
</dbReference>
<evidence type="ECO:0000256" key="4">
    <source>
        <dbReference type="ARBA" id="ARBA00022691"/>
    </source>
</evidence>
<comment type="function">
    <text evidence="5">Catalyzes the S-adenosylmethionine monomethyl esterification of trans-aconitate.</text>
</comment>
<comment type="similarity">
    <text evidence="5">Belongs to the methyltransferase superfamily. Tam family.</text>
</comment>
<dbReference type="Pfam" id="PF13649">
    <property type="entry name" value="Methyltransf_25"/>
    <property type="match status" value="1"/>
</dbReference>
<dbReference type="NCBIfam" id="NF002463">
    <property type="entry name" value="PRK01683.1"/>
    <property type="match status" value="1"/>
</dbReference>
<dbReference type="InterPro" id="IPR029063">
    <property type="entry name" value="SAM-dependent_MTases_sf"/>
</dbReference>
<feature type="domain" description="Methyltransferase" evidence="6">
    <location>
        <begin position="35"/>
        <end position="124"/>
    </location>
</feature>
<dbReference type="OrthoDB" id="9795085at2"/>
<keyword evidence="2 5" id="KW-0489">Methyltransferase</keyword>
<evidence type="ECO:0000313" key="8">
    <source>
        <dbReference type="Proteomes" id="UP000315252"/>
    </source>
</evidence>
<dbReference type="CDD" id="cd02440">
    <property type="entry name" value="AdoMet_MTases"/>
    <property type="match status" value="1"/>
</dbReference>
<organism evidence="7 8">
    <name type="scientific">Denitrobaculum tricleocarpae</name>
    <dbReference type="NCBI Taxonomy" id="2591009"/>
    <lineage>
        <taxon>Bacteria</taxon>
        <taxon>Pseudomonadati</taxon>
        <taxon>Pseudomonadota</taxon>
        <taxon>Alphaproteobacteria</taxon>
        <taxon>Rhodospirillales</taxon>
        <taxon>Rhodospirillaceae</taxon>
        <taxon>Denitrobaculum</taxon>
    </lineage>
</organism>
<proteinExistence type="inferred from homology"/>
<evidence type="ECO:0000313" key="7">
    <source>
        <dbReference type="EMBL" id="TQV83146.1"/>
    </source>
</evidence>
<dbReference type="GO" id="GO:0005737">
    <property type="term" value="C:cytoplasm"/>
    <property type="evidence" value="ECO:0007669"/>
    <property type="project" value="UniProtKB-SubCell"/>
</dbReference>
<dbReference type="GO" id="GO:0032259">
    <property type="term" value="P:methylation"/>
    <property type="evidence" value="ECO:0007669"/>
    <property type="project" value="UniProtKB-KW"/>
</dbReference>
<dbReference type="EMBL" id="VHSH01000001">
    <property type="protein sequence ID" value="TQV83146.1"/>
    <property type="molecule type" value="Genomic_DNA"/>
</dbReference>
<comment type="subcellular location">
    <subcellularLocation>
        <location evidence="5">Cytoplasm</location>
    </subcellularLocation>
</comment>